<feature type="region of interest" description="Disordered" evidence="1">
    <location>
        <begin position="1"/>
        <end position="39"/>
    </location>
</feature>
<dbReference type="EMBL" id="CAKOAT010819597">
    <property type="protein sequence ID" value="CAH8389075.1"/>
    <property type="molecule type" value="Genomic_DNA"/>
</dbReference>
<sequence>MESFTDVNVEWSDVPEFNHDSPDSPDDVDSDGEDRRERNDYNIEKEAMSFVDEPQVKHNLVVNLLSLKPPKVLLALKLLSQGSDAWKEEKMDVKE</sequence>
<dbReference type="AlphaFoldDB" id="A0ABC8LYT4"/>
<organism evidence="2 3">
    <name type="scientific">Eruca vesicaria subsp. sativa</name>
    <name type="common">Garden rocket</name>
    <name type="synonym">Eruca sativa</name>
    <dbReference type="NCBI Taxonomy" id="29727"/>
    <lineage>
        <taxon>Eukaryota</taxon>
        <taxon>Viridiplantae</taxon>
        <taxon>Streptophyta</taxon>
        <taxon>Embryophyta</taxon>
        <taxon>Tracheophyta</taxon>
        <taxon>Spermatophyta</taxon>
        <taxon>Magnoliopsida</taxon>
        <taxon>eudicotyledons</taxon>
        <taxon>Gunneridae</taxon>
        <taxon>Pentapetalae</taxon>
        <taxon>rosids</taxon>
        <taxon>malvids</taxon>
        <taxon>Brassicales</taxon>
        <taxon>Brassicaceae</taxon>
        <taxon>Brassiceae</taxon>
        <taxon>Eruca</taxon>
    </lineage>
</organism>
<name>A0ABC8LYT4_ERUVS</name>
<accession>A0ABC8LYT4</accession>
<comment type="caution">
    <text evidence="2">The sequence shown here is derived from an EMBL/GenBank/DDBJ whole genome shotgun (WGS) entry which is preliminary data.</text>
</comment>
<proteinExistence type="predicted"/>
<gene>
    <name evidence="2" type="ORF">ERUC_LOCUS41558</name>
</gene>
<dbReference type="Proteomes" id="UP001642260">
    <property type="component" value="Unassembled WGS sequence"/>
</dbReference>
<reference evidence="2 3" key="1">
    <citation type="submission" date="2022-03" db="EMBL/GenBank/DDBJ databases">
        <authorList>
            <person name="Macdonald S."/>
            <person name="Ahmed S."/>
            <person name="Newling K."/>
        </authorList>
    </citation>
    <scope>NUCLEOTIDE SEQUENCE [LARGE SCALE GENOMIC DNA]</scope>
</reference>
<evidence type="ECO:0000256" key="1">
    <source>
        <dbReference type="SAM" id="MobiDB-lite"/>
    </source>
</evidence>
<evidence type="ECO:0000313" key="3">
    <source>
        <dbReference type="Proteomes" id="UP001642260"/>
    </source>
</evidence>
<feature type="compositionally biased region" description="Acidic residues" evidence="1">
    <location>
        <begin position="23"/>
        <end position="32"/>
    </location>
</feature>
<protein>
    <submittedName>
        <fullName evidence="2">Uncharacterized protein</fullName>
    </submittedName>
</protein>
<keyword evidence="3" id="KW-1185">Reference proteome</keyword>
<evidence type="ECO:0000313" key="2">
    <source>
        <dbReference type="EMBL" id="CAH8389075.1"/>
    </source>
</evidence>